<name>A0A450W898_9GAMM</name>
<protein>
    <submittedName>
        <fullName evidence="1">Uncharacterized protein</fullName>
    </submittedName>
</protein>
<proteinExistence type="predicted"/>
<gene>
    <name evidence="1" type="ORF">BECKLPF1236B_GA0070989_104514</name>
</gene>
<accession>A0A450W898</accession>
<evidence type="ECO:0000313" key="1">
    <source>
        <dbReference type="EMBL" id="VFK13255.1"/>
    </source>
</evidence>
<dbReference type="EMBL" id="CAADFK010000045">
    <property type="protein sequence ID" value="VFK13255.1"/>
    <property type="molecule type" value="Genomic_DNA"/>
</dbReference>
<sequence length="91" mass="10254">MNNAVNFAIATGRKVTDYLRWEVELSYRKSDVGKITGVFEQQGAKMPVNSHKDEHNLDTKTIAALLNPTRRSRNQIFVHYSPVIPAKAGIQ</sequence>
<dbReference type="AlphaFoldDB" id="A0A450W898"/>
<reference evidence="1" key="1">
    <citation type="submission" date="2019-02" db="EMBL/GenBank/DDBJ databases">
        <authorList>
            <person name="Gruber-Vodicka R. H."/>
            <person name="Seah K. B. B."/>
        </authorList>
    </citation>
    <scope>NUCLEOTIDE SEQUENCE</scope>
    <source>
        <strain evidence="1">BECK_S313</strain>
    </source>
</reference>
<organism evidence="1">
    <name type="scientific">Candidatus Kentrum sp. LPFa</name>
    <dbReference type="NCBI Taxonomy" id="2126335"/>
    <lineage>
        <taxon>Bacteria</taxon>
        <taxon>Pseudomonadati</taxon>
        <taxon>Pseudomonadota</taxon>
        <taxon>Gammaproteobacteria</taxon>
        <taxon>Candidatus Kentrum</taxon>
    </lineage>
</organism>